<keyword evidence="4" id="KW-1185">Reference proteome</keyword>
<dbReference type="Gene3D" id="1.10.10.2840">
    <property type="entry name" value="PucR C-terminal helix-turn-helix domain"/>
    <property type="match status" value="1"/>
</dbReference>
<organism evidence="3 4">
    <name type="scientific">Kutzneria viridogrisea</name>
    <dbReference type="NCBI Taxonomy" id="47990"/>
    <lineage>
        <taxon>Bacteria</taxon>
        <taxon>Bacillati</taxon>
        <taxon>Actinomycetota</taxon>
        <taxon>Actinomycetes</taxon>
        <taxon>Pseudonocardiales</taxon>
        <taxon>Pseudonocardiaceae</taxon>
        <taxon>Kutzneria</taxon>
    </lineage>
</organism>
<comment type="caution">
    <text evidence="3">The sequence shown here is derived from an EMBL/GenBank/DDBJ whole genome shotgun (WGS) entry which is preliminary data.</text>
</comment>
<dbReference type="EMBL" id="JACJID010000002">
    <property type="protein sequence ID" value="MBA8924864.1"/>
    <property type="molecule type" value="Genomic_DNA"/>
</dbReference>
<dbReference type="InterPro" id="IPR025736">
    <property type="entry name" value="PucR_C-HTH_dom"/>
</dbReference>
<dbReference type="RefSeq" id="WP_025359586.1">
    <property type="nucleotide sequence ID" value="NZ_BAAABQ010000010.1"/>
</dbReference>
<feature type="domain" description="PucR C-terminal helix-turn-helix" evidence="1">
    <location>
        <begin position="341"/>
        <end position="398"/>
    </location>
</feature>
<dbReference type="Proteomes" id="UP000517916">
    <property type="component" value="Unassembled WGS sequence"/>
</dbReference>
<evidence type="ECO:0000313" key="3">
    <source>
        <dbReference type="EMBL" id="MBA8924864.1"/>
    </source>
</evidence>
<gene>
    <name evidence="3" type="ORF">BC739_002063</name>
</gene>
<dbReference type="InterPro" id="IPR042070">
    <property type="entry name" value="PucR_C-HTH_sf"/>
</dbReference>
<evidence type="ECO:0000259" key="2">
    <source>
        <dbReference type="Pfam" id="PF25906"/>
    </source>
</evidence>
<dbReference type="InterPro" id="IPR058663">
    <property type="entry name" value="PucR-like_N"/>
</dbReference>
<feature type="domain" description="PucR-like N-terminal" evidence="2">
    <location>
        <begin position="22"/>
        <end position="187"/>
    </location>
</feature>
<proteinExistence type="predicted"/>
<evidence type="ECO:0000313" key="4">
    <source>
        <dbReference type="Proteomes" id="UP000517916"/>
    </source>
</evidence>
<dbReference type="Pfam" id="PF13556">
    <property type="entry name" value="HTH_30"/>
    <property type="match status" value="1"/>
</dbReference>
<dbReference type="InterPro" id="IPR051448">
    <property type="entry name" value="CdaR-like_regulators"/>
</dbReference>
<evidence type="ECO:0000259" key="1">
    <source>
        <dbReference type="Pfam" id="PF13556"/>
    </source>
</evidence>
<dbReference type="Pfam" id="PF25906">
    <property type="entry name" value="PucR-like_N"/>
    <property type="match status" value="1"/>
</dbReference>
<name>A0ABR6BE40_9PSEU</name>
<dbReference type="PANTHER" id="PTHR33744">
    <property type="entry name" value="CARBOHYDRATE DIACID REGULATOR"/>
    <property type="match status" value="1"/>
</dbReference>
<sequence>MIRADLTIAENNERIDDARQLWARVSAQQADMLRPYANSLARDIIAEIQRGVPAYAQPLRGKFGQVLVGGVERAILQCFESSGNPEASTDEWAAWFRYSGRVEFTEGRTMDALQTAVRIGARVAWRHLAAIGRSLGMSTENLLMMAEAIFAYVDELSAVAIEGYTEAQAQAAGTFERRRRQLLKLVLAEPTSSAKAVRELAAATQWPVPTHVAAVAFEYREDQFDLSGLEPGGTALVDFESDSPCMVTSAPEQDLRGHWGDRRVAVGPTVPLAQAARSLHYAQRAILLAQRGIIQVDGPIWCHDHLSKLMLFTDEFLLTHLTRRSLHPFEGLTVKQRERLSATLLAWLDTHGGVNEIAARLDIHPQTVRYRMHQIEELVGPQLSIPEERLKLEIALRAEQLLAETDR</sequence>
<dbReference type="PANTHER" id="PTHR33744:SF1">
    <property type="entry name" value="DNA-BINDING TRANSCRIPTIONAL ACTIVATOR ADER"/>
    <property type="match status" value="1"/>
</dbReference>
<evidence type="ECO:0008006" key="5">
    <source>
        <dbReference type="Google" id="ProtNLM"/>
    </source>
</evidence>
<accession>A0ABR6BE40</accession>
<protein>
    <recommendedName>
        <fullName evidence="5">PucR C-terminal helix-turn-helix domain-containing protein</fullName>
    </recommendedName>
</protein>
<reference evidence="3 4" key="1">
    <citation type="submission" date="2020-08" db="EMBL/GenBank/DDBJ databases">
        <title>Genomic Encyclopedia of Archaeal and Bacterial Type Strains, Phase II (KMG-II): from individual species to whole genera.</title>
        <authorList>
            <person name="Goeker M."/>
        </authorList>
    </citation>
    <scope>NUCLEOTIDE SEQUENCE [LARGE SCALE GENOMIC DNA]</scope>
    <source>
        <strain evidence="3 4">DSM 43850</strain>
    </source>
</reference>